<feature type="signal peptide" evidence="1">
    <location>
        <begin position="1"/>
        <end position="21"/>
    </location>
</feature>
<dbReference type="Proteomes" id="UP000198814">
    <property type="component" value="Unassembled WGS sequence"/>
</dbReference>
<dbReference type="SUPFAM" id="SSF56954">
    <property type="entry name" value="Outer membrane efflux proteins (OEP)"/>
    <property type="match status" value="1"/>
</dbReference>
<dbReference type="AlphaFoldDB" id="A0A1H8VDY3"/>
<keyword evidence="3" id="KW-1185">Reference proteome</keyword>
<organism evidence="2 3">
    <name type="scientific">Nitrosomonas oligotropha</name>
    <dbReference type="NCBI Taxonomy" id="42354"/>
    <lineage>
        <taxon>Bacteria</taxon>
        <taxon>Pseudomonadati</taxon>
        <taxon>Pseudomonadota</taxon>
        <taxon>Betaproteobacteria</taxon>
        <taxon>Nitrosomonadales</taxon>
        <taxon>Nitrosomonadaceae</taxon>
        <taxon>Nitrosomonas</taxon>
    </lineage>
</organism>
<dbReference type="EMBL" id="FODO01000052">
    <property type="protein sequence ID" value="SEP13397.1"/>
    <property type="molecule type" value="Genomic_DNA"/>
</dbReference>
<proteinExistence type="predicted"/>
<gene>
    <name evidence="2" type="ORF">SAMN05216333_1523</name>
</gene>
<dbReference type="Gene3D" id="1.20.1600.10">
    <property type="entry name" value="Outer membrane efflux proteins (OEP)"/>
    <property type="match status" value="1"/>
</dbReference>
<evidence type="ECO:0000313" key="2">
    <source>
        <dbReference type="EMBL" id="SEP13397.1"/>
    </source>
</evidence>
<dbReference type="GO" id="GO:0015562">
    <property type="term" value="F:efflux transmembrane transporter activity"/>
    <property type="evidence" value="ECO:0007669"/>
    <property type="project" value="InterPro"/>
</dbReference>
<evidence type="ECO:0000313" key="3">
    <source>
        <dbReference type="Proteomes" id="UP000198814"/>
    </source>
</evidence>
<keyword evidence="1" id="KW-0732">Signal</keyword>
<reference evidence="3" key="1">
    <citation type="submission" date="2016-10" db="EMBL/GenBank/DDBJ databases">
        <authorList>
            <person name="Varghese N."/>
            <person name="Submissions S."/>
        </authorList>
    </citation>
    <scope>NUCLEOTIDE SEQUENCE [LARGE SCALE GENOMIC DNA]</scope>
    <source>
        <strain evidence="3">Nm76</strain>
    </source>
</reference>
<feature type="chain" id="PRO_5011760767" evidence="1">
    <location>
        <begin position="22"/>
        <end position="723"/>
    </location>
</feature>
<sequence length="723" mass="82613">MRIFPLLMLFLLLMLTANAGAEVKTLTEFYTHLEQAATVLKAKADLEAQRSNLNVQEAQKGWEIFGGISAGYQKSPFAREPFGHFFDPMGRIGVRYPLLGSAERQQRAINDAATQVKIDDVRLDWSKRLARLFLEENYAAYWSAKKMLALTEAYLRLRDDGVISILHKRREAGLLFMSDYLEFLSAFDRAERSQIEFSNNRDQALIRLGYLTNSEIRPFEPVKPVLYAIDSNTPIDIEQLDLKILQARIENIQKTKETENWRGIDSDVNATAFGGPAIPHPSPESMQMGYGGAVGFNFRMPIEIMSVRKNEESRLNSLLISLRADYTHRDQELQHEFRALLSSYQQLAQQIKFQHTRLEAARELIRERHLRLKILDGDVIEKYFQAVNTYYRVAIENVETESEQWKLHIRLRQFLTLLEGKGRDIHPEINLSQLTDPLQQAASFLVSGEKNKAAPKRTSFSAAGNAEASSGRVAVYVWNFDKLSTQPGLWEKNQTIEIDRFLISLDQQQISKFAANPAPLKKFLTEAHRRGKKVELLLGDPDWILPEQREKLLMIVKKLSNINFDGLHLDIEPDQLESDLPGKARLEELIETVRQVSAVSPWPVGISIHPRYLTKATSFDICVLCELKAKGIKEITVMYYAMNLTNIVTALKSAMNQYPDLLFSLAQSLESELGPENSYVHKPQSIFIHAMQQLQSQLRAPNFTGLVIQSWQDLVSYLHENTF</sequence>
<accession>A0A1H8VDY3</accession>
<dbReference type="RefSeq" id="WP_256206333.1">
    <property type="nucleotide sequence ID" value="NZ_FNOE01000002.1"/>
</dbReference>
<protein>
    <submittedName>
        <fullName evidence="2">Outer membrane protein TolC</fullName>
    </submittedName>
</protein>
<evidence type="ECO:0000256" key="1">
    <source>
        <dbReference type="SAM" id="SignalP"/>
    </source>
</evidence>
<dbReference type="STRING" id="42354.SAMN05216333_1523"/>
<name>A0A1H8VDY3_9PROT</name>